<dbReference type="EMBL" id="JALJEJ010000016">
    <property type="protein sequence ID" value="MCJ8212015.1"/>
    <property type="molecule type" value="Genomic_DNA"/>
</dbReference>
<feature type="compositionally biased region" description="Polar residues" evidence="5">
    <location>
        <begin position="1461"/>
        <end position="1471"/>
    </location>
</feature>
<protein>
    <submittedName>
        <fullName evidence="7">Translocation/assembly module TamB domain-containing protein</fullName>
    </submittedName>
</protein>
<accession>A0A9X1X7R4</accession>
<evidence type="ECO:0000256" key="1">
    <source>
        <dbReference type="ARBA" id="ARBA00004167"/>
    </source>
</evidence>
<proteinExistence type="predicted"/>
<gene>
    <name evidence="7" type="ORF">MUY27_20025</name>
</gene>
<evidence type="ECO:0000256" key="5">
    <source>
        <dbReference type="SAM" id="MobiDB-lite"/>
    </source>
</evidence>
<dbReference type="RefSeq" id="WP_245133186.1">
    <property type="nucleotide sequence ID" value="NZ_JALJEJ010000016.1"/>
</dbReference>
<evidence type="ECO:0000256" key="2">
    <source>
        <dbReference type="ARBA" id="ARBA00022692"/>
    </source>
</evidence>
<evidence type="ECO:0000256" key="4">
    <source>
        <dbReference type="ARBA" id="ARBA00023136"/>
    </source>
</evidence>
<evidence type="ECO:0000259" key="6">
    <source>
        <dbReference type="Pfam" id="PF04357"/>
    </source>
</evidence>
<dbReference type="GO" id="GO:0005886">
    <property type="term" value="C:plasma membrane"/>
    <property type="evidence" value="ECO:0007669"/>
    <property type="project" value="InterPro"/>
</dbReference>
<comment type="caution">
    <text evidence="7">The sequence shown here is derived from an EMBL/GenBank/DDBJ whole genome shotgun (WGS) entry which is preliminary data.</text>
</comment>
<organism evidence="7 8">
    <name type="scientific">Mucilaginibacter straminoryzae</name>
    <dbReference type="NCBI Taxonomy" id="2932774"/>
    <lineage>
        <taxon>Bacteria</taxon>
        <taxon>Pseudomonadati</taxon>
        <taxon>Bacteroidota</taxon>
        <taxon>Sphingobacteriia</taxon>
        <taxon>Sphingobacteriales</taxon>
        <taxon>Sphingobacteriaceae</taxon>
        <taxon>Mucilaginibacter</taxon>
    </lineage>
</organism>
<keyword evidence="3" id="KW-1133">Transmembrane helix</keyword>
<dbReference type="GO" id="GO:0009306">
    <property type="term" value="P:protein secretion"/>
    <property type="evidence" value="ECO:0007669"/>
    <property type="project" value="InterPro"/>
</dbReference>
<dbReference type="InterPro" id="IPR007452">
    <property type="entry name" value="TamB_C"/>
</dbReference>
<sequence>MLIIFLMLSIILLLFQYKPVQTWAAKKATKYLSNELHTKIDIKSLYIKPFSSVVLEDLYVLDKQHDTLLRTPKLTVNLSRFSIFNSIPQRTINLEEITLDRGSFYLKKLKDSTTNLQFILDYFNSGDNKPTKPGKPWTINFDRINVNDLRFRYKNFLRTAKTPYQVNFNDIDVNHFTTRIRNVDVKDHLFKARISKLTFKEKSGFYIKNLAASATIDTNQILLQHFYLVTPHSRLRDYLRMRFKSFDEFDNFENAVYMDADFHNSRISSNDIAYFTSSLTKTRFNFGIDGRVKGLVNNLSAKNATITGGQATYLKGNFKLKGLPDWERTVLDLDFDQLATNKKDLERILGGFVGEATYQLPEFLGKFGNINFKGKLQGLQDDFKILGTFKTALGRIDPDVRLTLKKVTGYSGKVALTNFDIGAVAGDNSLGRTTLVANINGSGDELKNLNIKGDAKIAFIDYNNYRYSNVAVKGSFLRDVLDGDVAINDRNVKMKMHGGIDLNPALPVYHADGSITEAHLRNLHFLKDTITISAQLKTHISGSTLKNMQGNITISPIRVTDPHHDYLIDSVNLTAQGTGDTREISLRSDLVDGSIRGSYDLATLPSYFKTIVKKYIPSLKMKIVKPGPQNFNFNLQLKNLDPITAIFLPDLKIPERGTFNGQFNSATKTATLTGYIKTAQYGKTIFHDFIIDESTNDQYLGLNISLSKVDLTDSLYIKNITVTNFLKKDSLNFNVKLSDKTARNQLDLYGLVEFGRDTTAKLKLLPSDVILETEKWHLNEQVRIRLLDGKTKVTGFELGNGEQKVRINGFISANPADQLKVEFDKFSMGTLNQLTKSAGVKLHGTVNGDVILNSVLKSPGVDANLGIDSLMMNNTTIGNVKVVSELNNQSKLANVKINILNRGLETLNLSGIYNLGKETDNLDFDVRMNQTEAVIFQPFLKGLVSNLAGTISTNLKLTGSPSAPALNGDITLNNTALTVDYLKTRYTLNDKLSVNNSIIEISDMTLTDYKNGKGVANGKVDLTNLSNPNIDVNLTARNLLALNTTFKDNRLYFGKAFATGTFKFNGPIDNMQIDIKAATQDSTVFNIPLNTSSTAGDYDFIRFVSHKDTTKIVQKTNSFNGVTLNFDLTADEKTVVKIGTDYGQLEGRGKTNNLKLRINSLGDFDMYGDFLISSGKFEFTAQNFISKVFTVNQGGTIRWTGDPGNADINMEAIYEVRTDINNLYQAAGTTSPRGSQQELVQAKLMLTKTLLHPNIDFDFTFPTDPSIKDDLGTYLTDYNNRSQQALSLIVRRQFSTGNNNNLSNQVRQTATDAVSEFAFNKLNSLIAQSNIKGFDLNFRSASDASASIRLFKERLVLNGSLYSVNTSNNLFNGGASQNLFNSNLNNYTKDFEINYLIRADGRLRARYSYRVLNSTNLNTISSDNLNLQYVNGLGLIYQRDFDTFGEFLKNIFGGARRRKNNQGTNGTTPASDNEMDKPEDEK</sequence>
<evidence type="ECO:0000256" key="3">
    <source>
        <dbReference type="ARBA" id="ARBA00022989"/>
    </source>
</evidence>
<dbReference type="Proteomes" id="UP001139450">
    <property type="component" value="Unassembled WGS sequence"/>
</dbReference>
<evidence type="ECO:0000313" key="7">
    <source>
        <dbReference type="EMBL" id="MCJ8212015.1"/>
    </source>
</evidence>
<comment type="subcellular location">
    <subcellularLocation>
        <location evidence="1">Membrane</location>
        <topology evidence="1">Single-pass membrane protein</topology>
    </subcellularLocation>
</comment>
<evidence type="ECO:0000313" key="8">
    <source>
        <dbReference type="Proteomes" id="UP001139450"/>
    </source>
</evidence>
<keyword evidence="8" id="KW-1185">Reference proteome</keyword>
<reference evidence="7" key="1">
    <citation type="submission" date="2022-04" db="EMBL/GenBank/DDBJ databases">
        <title>Mucilaginibacter sp. RS28 isolated from freshwater.</title>
        <authorList>
            <person name="Ko S.-R."/>
        </authorList>
    </citation>
    <scope>NUCLEOTIDE SEQUENCE</scope>
    <source>
        <strain evidence="7">RS28</strain>
    </source>
</reference>
<keyword evidence="2" id="KW-0812">Transmembrane</keyword>
<feature type="domain" description="Translocation and assembly module TamB C-terminal" evidence="6">
    <location>
        <begin position="1007"/>
        <end position="1441"/>
    </location>
</feature>
<keyword evidence="4" id="KW-0472">Membrane</keyword>
<feature type="region of interest" description="Disordered" evidence="5">
    <location>
        <begin position="1458"/>
        <end position="1482"/>
    </location>
</feature>
<name>A0A9X1X7R4_9SPHI</name>
<dbReference type="Pfam" id="PF04357">
    <property type="entry name" value="TamB"/>
    <property type="match status" value="1"/>
</dbReference>